<proteinExistence type="predicted"/>
<reference evidence="3" key="1">
    <citation type="submission" date="2014-01" db="EMBL/GenBank/DDBJ databases">
        <title>The Genome Sequence of Anopheles farauti FAR1 (V2).</title>
        <authorList>
            <consortium name="The Broad Institute Genomics Platform"/>
            <person name="Neafsey D.E."/>
            <person name="Besansky N."/>
            <person name="Howell P."/>
            <person name="Walton C."/>
            <person name="Young S.K."/>
            <person name="Zeng Q."/>
            <person name="Gargeya S."/>
            <person name="Fitzgerald M."/>
            <person name="Haas B."/>
            <person name="Abouelleil A."/>
            <person name="Allen A.W."/>
            <person name="Alvarado L."/>
            <person name="Arachchi H.M."/>
            <person name="Berlin A.M."/>
            <person name="Chapman S.B."/>
            <person name="Gainer-Dewar J."/>
            <person name="Goldberg J."/>
            <person name="Griggs A."/>
            <person name="Gujja S."/>
            <person name="Hansen M."/>
            <person name="Howarth C."/>
            <person name="Imamovic A."/>
            <person name="Ireland A."/>
            <person name="Larimer J."/>
            <person name="McCowan C."/>
            <person name="Murphy C."/>
            <person name="Pearson M."/>
            <person name="Poon T.W."/>
            <person name="Priest M."/>
            <person name="Roberts A."/>
            <person name="Saif S."/>
            <person name="Shea T."/>
            <person name="Sisk P."/>
            <person name="Sykes S."/>
            <person name="Wortman J."/>
            <person name="Nusbaum C."/>
            <person name="Birren B."/>
        </authorList>
    </citation>
    <scope>NUCLEOTIDE SEQUENCE [LARGE SCALE GENOMIC DNA]</scope>
    <source>
        <strain evidence="3">FAR1</strain>
    </source>
</reference>
<dbReference type="EnsemblMetazoa" id="AFAF015330-RA">
    <property type="protein sequence ID" value="AFAF015330-PA"/>
    <property type="gene ID" value="AFAF015330"/>
</dbReference>
<keyword evidence="1" id="KW-0812">Transmembrane</keyword>
<keyword evidence="3" id="KW-1185">Reference proteome</keyword>
<sequence length="435" mass="46758">MAFLFANLETHGSTMPSSARADGESFKAFNVGTTTIPVRFAGREMDWILPLEHRFPHAGAFFSPILNTVIIIIIIIIIDIIFPIVVGVIVGAAVAGATLRWCAEPSIGDGHERKPLTLQPPIATATADRLRGRNAMVHELAGPGRKFVVRMMPIGRVAATSTAGDGRPAVEHVRPGTTTVIEVIVVRRMFLVVDDVDALAGQRVRVYRRGLDRFLDVVALQALLLRLSDSGAIVPSSRSISCLLRRLYFLMYGGMLSGLLSVFSEVITLSKLGHFSWLLCPFSKYAPSIEFRKSILLLSSAASVSVRDVRPSCPSDLCAASLVRKRLRSIALSSSDSTSTSPPLPPSSSSAFGSFASNRVRGASPSNGIELSSSSVSSGSSFSPLGSATVSWRWRGLLRYSSNGFASLPSSTGRVRPPELTGPFAIVMLMMLERL</sequence>
<organism evidence="2 3">
    <name type="scientific">Anopheles farauti</name>
    <dbReference type="NCBI Taxonomy" id="69004"/>
    <lineage>
        <taxon>Eukaryota</taxon>
        <taxon>Metazoa</taxon>
        <taxon>Ecdysozoa</taxon>
        <taxon>Arthropoda</taxon>
        <taxon>Hexapoda</taxon>
        <taxon>Insecta</taxon>
        <taxon>Pterygota</taxon>
        <taxon>Neoptera</taxon>
        <taxon>Endopterygota</taxon>
        <taxon>Diptera</taxon>
        <taxon>Nematocera</taxon>
        <taxon>Culicoidea</taxon>
        <taxon>Culicidae</taxon>
        <taxon>Anophelinae</taxon>
        <taxon>Anopheles</taxon>
    </lineage>
</organism>
<dbReference type="VEuPathDB" id="VectorBase:AFAF015330"/>
<feature type="transmembrane region" description="Helical" evidence="1">
    <location>
        <begin position="247"/>
        <end position="269"/>
    </location>
</feature>
<protein>
    <submittedName>
        <fullName evidence="2">Uncharacterized protein</fullName>
    </submittedName>
</protein>
<evidence type="ECO:0000256" key="1">
    <source>
        <dbReference type="SAM" id="Phobius"/>
    </source>
</evidence>
<keyword evidence="1" id="KW-1133">Transmembrane helix</keyword>
<evidence type="ECO:0000313" key="2">
    <source>
        <dbReference type="EnsemblMetazoa" id="AFAF015330-PA"/>
    </source>
</evidence>
<reference evidence="2" key="2">
    <citation type="submission" date="2020-05" db="UniProtKB">
        <authorList>
            <consortium name="EnsemblMetazoa"/>
        </authorList>
    </citation>
    <scope>IDENTIFICATION</scope>
    <source>
        <strain evidence="2">FAR1</strain>
    </source>
</reference>
<dbReference type="Proteomes" id="UP000075886">
    <property type="component" value="Unassembled WGS sequence"/>
</dbReference>
<keyword evidence="1" id="KW-0472">Membrane</keyword>
<dbReference type="AlphaFoldDB" id="A0A182QRC3"/>
<accession>A0A182QRC3</accession>
<dbReference type="EMBL" id="AXCN02000308">
    <property type="status" value="NOT_ANNOTATED_CDS"/>
    <property type="molecule type" value="Genomic_DNA"/>
</dbReference>
<evidence type="ECO:0000313" key="3">
    <source>
        <dbReference type="Proteomes" id="UP000075886"/>
    </source>
</evidence>
<name>A0A182QRC3_9DIPT</name>